<keyword evidence="2" id="KW-1133">Transmembrane helix</keyword>
<organism evidence="4 5">
    <name type="scientific">Glonium stellatum</name>
    <dbReference type="NCBI Taxonomy" id="574774"/>
    <lineage>
        <taxon>Eukaryota</taxon>
        <taxon>Fungi</taxon>
        <taxon>Dikarya</taxon>
        <taxon>Ascomycota</taxon>
        <taxon>Pezizomycotina</taxon>
        <taxon>Dothideomycetes</taxon>
        <taxon>Pleosporomycetidae</taxon>
        <taxon>Gloniales</taxon>
        <taxon>Gloniaceae</taxon>
        <taxon>Glonium</taxon>
    </lineage>
</organism>
<dbReference type="PANTHER" id="PTHR24148:SF73">
    <property type="entry name" value="HET DOMAIN PROTEIN (AFU_ORTHOLOGUE AFUA_8G01020)"/>
    <property type="match status" value="1"/>
</dbReference>
<dbReference type="PANTHER" id="PTHR24148">
    <property type="entry name" value="ANKYRIN REPEAT DOMAIN-CONTAINING PROTEIN 39 HOMOLOG-RELATED"/>
    <property type="match status" value="1"/>
</dbReference>
<dbReference type="Proteomes" id="UP000250140">
    <property type="component" value="Unassembled WGS sequence"/>
</dbReference>
<dbReference type="InterPro" id="IPR052895">
    <property type="entry name" value="HetReg/Transcr_Mod"/>
</dbReference>
<evidence type="ECO:0000256" key="1">
    <source>
        <dbReference type="SAM" id="MobiDB-lite"/>
    </source>
</evidence>
<name>A0A8E2JWL3_9PEZI</name>
<accession>A0A8E2JWL3</accession>
<proteinExistence type="predicted"/>
<gene>
    <name evidence="4" type="ORF">AOQ84DRAFT_422000</name>
</gene>
<feature type="region of interest" description="Disordered" evidence="1">
    <location>
        <begin position="93"/>
        <end position="112"/>
    </location>
</feature>
<feature type="domain" description="Heterokaryon incompatibility" evidence="3">
    <location>
        <begin position="164"/>
        <end position="304"/>
    </location>
</feature>
<keyword evidence="2" id="KW-0812">Transmembrane</keyword>
<evidence type="ECO:0000313" key="5">
    <source>
        <dbReference type="Proteomes" id="UP000250140"/>
    </source>
</evidence>
<feature type="transmembrane region" description="Helical" evidence="2">
    <location>
        <begin position="6"/>
        <end position="25"/>
    </location>
</feature>
<keyword evidence="2" id="KW-0472">Membrane</keyword>
<keyword evidence="5" id="KW-1185">Reference proteome</keyword>
<evidence type="ECO:0000256" key="2">
    <source>
        <dbReference type="SAM" id="Phobius"/>
    </source>
</evidence>
<dbReference type="OrthoDB" id="3677409at2759"/>
<evidence type="ECO:0000259" key="3">
    <source>
        <dbReference type="Pfam" id="PF06985"/>
    </source>
</evidence>
<dbReference type="InterPro" id="IPR010730">
    <property type="entry name" value="HET"/>
</dbReference>
<dbReference type="EMBL" id="KV748965">
    <property type="protein sequence ID" value="OCL11882.1"/>
    <property type="molecule type" value="Genomic_DNA"/>
</dbReference>
<dbReference type="Pfam" id="PF06985">
    <property type="entry name" value="HET"/>
    <property type="match status" value="1"/>
</dbReference>
<dbReference type="AlphaFoldDB" id="A0A8E2JWL3"/>
<reference evidence="4 5" key="1">
    <citation type="journal article" date="2016" name="Nat. Commun.">
        <title>Ectomycorrhizal ecology is imprinted in the genome of the dominant symbiotic fungus Cenococcum geophilum.</title>
        <authorList>
            <consortium name="DOE Joint Genome Institute"/>
            <person name="Peter M."/>
            <person name="Kohler A."/>
            <person name="Ohm R.A."/>
            <person name="Kuo A."/>
            <person name="Krutzmann J."/>
            <person name="Morin E."/>
            <person name="Arend M."/>
            <person name="Barry K.W."/>
            <person name="Binder M."/>
            <person name="Choi C."/>
            <person name="Clum A."/>
            <person name="Copeland A."/>
            <person name="Grisel N."/>
            <person name="Haridas S."/>
            <person name="Kipfer T."/>
            <person name="LaButti K."/>
            <person name="Lindquist E."/>
            <person name="Lipzen A."/>
            <person name="Maire R."/>
            <person name="Meier B."/>
            <person name="Mihaltcheva S."/>
            <person name="Molinier V."/>
            <person name="Murat C."/>
            <person name="Poggeler S."/>
            <person name="Quandt C.A."/>
            <person name="Sperisen C."/>
            <person name="Tritt A."/>
            <person name="Tisserant E."/>
            <person name="Crous P.W."/>
            <person name="Henrissat B."/>
            <person name="Nehls U."/>
            <person name="Egli S."/>
            <person name="Spatafora J.W."/>
            <person name="Grigoriev I.V."/>
            <person name="Martin F.M."/>
        </authorList>
    </citation>
    <scope>NUCLEOTIDE SEQUENCE [LARGE SCALE GENOMIC DNA]</scope>
    <source>
        <strain evidence="4 5">CBS 207.34</strain>
    </source>
</reference>
<evidence type="ECO:0000313" key="4">
    <source>
        <dbReference type="EMBL" id="OCL11882.1"/>
    </source>
</evidence>
<sequence length="726" mass="81907">MYFLLCYVPVVMELLPGIFILLTDATTVVKVLAIFGLHGLQLLGLVLYEIFYGIVPSTRRIFSAPKNRTLPSPTNGSAQARTEDSILLVASGPSDPSHARQLEPNCPPDSRESLADVDRGCYVYTPLLDTDIRLIRVNPSTTASDPLQLELIHLRLLTARARSYTALSYTWGAGTYTTAVSLNGRNLRIRSNLEQILRRLGSLDCGWIWVDAICINQADLKECSAQVLRMCGIYAGASSVLASLDITSEDTERIVQLATLVNPELSQDGQTEEMYRLIEDPTSLLAIQHFCGQSYWDRIWIIQEFAIGHSIDFLLCDSIVGLKAINAVLALFAPDPYSLRYNSSIFDIRRSWQIKSYMFLLDILVGTRGSLCIKRHDRVFGLLGLVSDGLDLLSEPNYEADLNDLSLSMTRAYIERRSIDIVLLAPHPKETSGLPSWSPDWFRFDESPPDRRIYDQLVDLRDQNVSAASPKRWYATGNTSAGVEFLNYTLRTSARSLGTICSLGWALSDPEGHDFPMSNERWARRCKKVDITKVMYQAILKSQYAYNRPTPPRYKRLAFPEQVLETYCWTYIFLAKHGRCDSENPWSDLARWACANRTFFAGGRRLQDHAKRLCHPVLHCGIALWNDLTVNSRTLDLFQDLKNMASKNMRLMCLDDDSFGIGWAVRSARLQDEAFLIPGCSVPVILRQCEGERRYKVVGDAIVLGVMKGEIWGRTRQADLVDIQII</sequence>
<protein>
    <submittedName>
        <fullName evidence="4">HET-domain-containing protein</fullName>
    </submittedName>
</protein>
<feature type="transmembrane region" description="Helical" evidence="2">
    <location>
        <begin position="32"/>
        <end position="55"/>
    </location>
</feature>